<reference evidence="8 9" key="1">
    <citation type="submission" date="2021-10" db="EMBL/GenBank/DDBJ databases">
        <title>Streptomyces gossypii sp. nov., isolated from soil collected from cotton field.</title>
        <authorList>
            <person name="Ge X."/>
            <person name="Chen X."/>
            <person name="Liu W."/>
        </authorList>
    </citation>
    <scope>NUCLEOTIDE SEQUENCE [LARGE SCALE GENOMIC DNA]</scope>
    <source>
        <strain evidence="8 9">N2-109</strain>
    </source>
</reference>
<dbReference type="PROSITE" id="PS00723">
    <property type="entry name" value="POLYPRENYL_SYNTHASE_1"/>
    <property type="match status" value="1"/>
</dbReference>
<dbReference type="InterPro" id="IPR008949">
    <property type="entry name" value="Isoprenoid_synthase_dom_sf"/>
</dbReference>
<organism evidence="8 9">
    <name type="scientific">Streptomyces gossypii</name>
    <dbReference type="NCBI Taxonomy" id="2883101"/>
    <lineage>
        <taxon>Bacteria</taxon>
        <taxon>Bacillati</taxon>
        <taxon>Actinomycetota</taxon>
        <taxon>Actinomycetes</taxon>
        <taxon>Kitasatosporales</taxon>
        <taxon>Streptomycetaceae</taxon>
        <taxon>Streptomyces</taxon>
    </lineage>
</organism>
<dbReference type="Proteomes" id="UP001156389">
    <property type="component" value="Unassembled WGS sequence"/>
</dbReference>
<evidence type="ECO:0000256" key="1">
    <source>
        <dbReference type="ARBA" id="ARBA00001946"/>
    </source>
</evidence>
<dbReference type="PANTHER" id="PTHR12001:SF85">
    <property type="entry name" value="SHORT CHAIN ISOPRENYL DIPHOSPHATE SYNTHASE"/>
    <property type="match status" value="1"/>
</dbReference>
<evidence type="ECO:0000256" key="3">
    <source>
        <dbReference type="ARBA" id="ARBA00022679"/>
    </source>
</evidence>
<keyword evidence="3 6" id="KW-0808">Transferase</keyword>
<dbReference type="Pfam" id="PF00348">
    <property type="entry name" value="polyprenyl_synt"/>
    <property type="match status" value="1"/>
</dbReference>
<dbReference type="SUPFAM" id="SSF48576">
    <property type="entry name" value="Terpenoid synthases"/>
    <property type="match status" value="1"/>
</dbReference>
<comment type="similarity">
    <text evidence="2 6">Belongs to the FPP/GGPP synthase family.</text>
</comment>
<dbReference type="RefSeq" id="WP_260216582.1">
    <property type="nucleotide sequence ID" value="NZ_JAJAGO010000003.1"/>
</dbReference>
<dbReference type="PANTHER" id="PTHR12001">
    <property type="entry name" value="GERANYLGERANYL PYROPHOSPHATE SYNTHASE"/>
    <property type="match status" value="1"/>
</dbReference>
<dbReference type="Gene3D" id="1.10.600.10">
    <property type="entry name" value="Farnesyl Diphosphate Synthase"/>
    <property type="match status" value="1"/>
</dbReference>
<evidence type="ECO:0000256" key="2">
    <source>
        <dbReference type="ARBA" id="ARBA00006706"/>
    </source>
</evidence>
<dbReference type="InterPro" id="IPR000092">
    <property type="entry name" value="Polyprenyl_synt"/>
</dbReference>
<evidence type="ECO:0000256" key="6">
    <source>
        <dbReference type="RuleBase" id="RU004466"/>
    </source>
</evidence>
<comment type="cofactor">
    <cofactor evidence="1">
        <name>Mg(2+)</name>
        <dbReference type="ChEBI" id="CHEBI:18420"/>
    </cofactor>
</comment>
<feature type="region of interest" description="Disordered" evidence="7">
    <location>
        <begin position="1"/>
        <end position="21"/>
    </location>
</feature>
<keyword evidence="4" id="KW-0479">Metal-binding</keyword>
<gene>
    <name evidence="8" type="ORF">LHJ74_06500</name>
</gene>
<evidence type="ECO:0000256" key="5">
    <source>
        <dbReference type="ARBA" id="ARBA00022842"/>
    </source>
</evidence>
<dbReference type="EMBL" id="JAJAGO010000003">
    <property type="protein sequence ID" value="MCT2589575.1"/>
    <property type="molecule type" value="Genomic_DNA"/>
</dbReference>
<evidence type="ECO:0000256" key="7">
    <source>
        <dbReference type="SAM" id="MobiDB-lite"/>
    </source>
</evidence>
<name>A0ABT2JNW5_9ACTN</name>
<sequence>MTVQTTSAAPPSSAPAATATAPDDALSTALAEVERRIAAVLTAERDRWAAVDPRCAALVEAVTTLSLAGGKLLRPRFCLLGYLAAGGDPECPKAVDAAVALELLHSFALLRDDVLDDAPTRRGTVTAHERHIGDHTERGLRGEARRYGEGIANLAADLAHIYADRFTRGLEDEARAVWDELRIEVTFGQYLDIAVAAEGVADPELSRWIAVCKSGRYTIHRPLQLGAALAGRTDLADVFEGYGLPLGEAFQFRDDMIDAFGTSADTGKPAGLDFAQFKMSYLLSLGVRRDDRIRALAAHPAGPEQADRMRELLVETGVAEDVEQRIAQLVEDARKALADAPLVDNWRTRLTELTTSVAYRDR</sequence>
<keyword evidence="9" id="KW-1185">Reference proteome</keyword>
<dbReference type="SFLD" id="SFLDS00005">
    <property type="entry name" value="Isoprenoid_Synthase_Type_I"/>
    <property type="match status" value="1"/>
</dbReference>
<comment type="caution">
    <text evidence="8">The sequence shown here is derived from an EMBL/GenBank/DDBJ whole genome shotgun (WGS) entry which is preliminary data.</text>
</comment>
<evidence type="ECO:0000313" key="8">
    <source>
        <dbReference type="EMBL" id="MCT2589575.1"/>
    </source>
</evidence>
<accession>A0ABT2JNW5</accession>
<proteinExistence type="inferred from homology"/>
<dbReference type="InterPro" id="IPR033749">
    <property type="entry name" value="Polyprenyl_synt_CS"/>
</dbReference>
<evidence type="ECO:0000313" key="9">
    <source>
        <dbReference type="Proteomes" id="UP001156389"/>
    </source>
</evidence>
<evidence type="ECO:0000256" key="4">
    <source>
        <dbReference type="ARBA" id="ARBA00022723"/>
    </source>
</evidence>
<keyword evidence="5" id="KW-0460">Magnesium</keyword>
<protein>
    <submittedName>
        <fullName evidence="8">Polyprenyl synthetase family protein</fullName>
    </submittedName>
</protein>